<comment type="cofactor">
    <cofactor evidence="1">
        <name>pyridoxal 5'-phosphate</name>
        <dbReference type="ChEBI" id="CHEBI:597326"/>
    </cofactor>
</comment>
<dbReference type="PANTHER" id="PTHR13693:SF77">
    <property type="entry name" value="8-AMINO-7-OXONONANOATE SYNTHASE"/>
    <property type="match status" value="1"/>
</dbReference>
<name>A0A2T3HKM5_9SPHI</name>
<dbReference type="GO" id="GO:0030170">
    <property type="term" value="F:pyridoxal phosphate binding"/>
    <property type="evidence" value="ECO:0007669"/>
    <property type="project" value="InterPro"/>
</dbReference>
<dbReference type="Pfam" id="PF00155">
    <property type="entry name" value="Aminotran_1_2"/>
    <property type="match status" value="1"/>
</dbReference>
<comment type="similarity">
    <text evidence="2">Belongs to the class-II pyridoxal-phosphate-dependent aminotransferase family. BioF subfamily.</text>
</comment>
<dbReference type="Proteomes" id="UP000240912">
    <property type="component" value="Unassembled WGS sequence"/>
</dbReference>
<dbReference type="Gene3D" id="3.90.1150.10">
    <property type="entry name" value="Aspartate Aminotransferase, domain 1"/>
    <property type="match status" value="1"/>
</dbReference>
<keyword evidence="4" id="KW-0663">Pyridoxal phosphate</keyword>
<proteinExistence type="inferred from homology"/>
<protein>
    <submittedName>
        <fullName evidence="6">8-amino-7-oxononanoate synthase</fullName>
    </submittedName>
</protein>
<keyword evidence="3" id="KW-0808">Transferase</keyword>
<feature type="domain" description="Aminotransferase class I/classII large" evidence="5">
    <location>
        <begin position="31"/>
        <end position="369"/>
    </location>
</feature>
<evidence type="ECO:0000256" key="3">
    <source>
        <dbReference type="ARBA" id="ARBA00022679"/>
    </source>
</evidence>
<evidence type="ECO:0000256" key="4">
    <source>
        <dbReference type="ARBA" id="ARBA00022898"/>
    </source>
</evidence>
<reference evidence="6 7" key="1">
    <citation type="submission" date="2018-03" db="EMBL/GenBank/DDBJ databases">
        <authorList>
            <person name="Keele B.F."/>
        </authorList>
    </citation>
    <scope>NUCLEOTIDE SEQUENCE [LARGE SCALE GENOMIC DNA]</scope>
    <source>
        <strain evidence="6 7">YL28-9</strain>
    </source>
</reference>
<dbReference type="Gene3D" id="3.40.640.10">
    <property type="entry name" value="Type I PLP-dependent aspartate aminotransferase-like (Major domain)"/>
    <property type="match status" value="1"/>
</dbReference>
<keyword evidence="7" id="KW-1185">Reference proteome</keyword>
<dbReference type="PANTHER" id="PTHR13693">
    <property type="entry name" value="CLASS II AMINOTRANSFERASE/8-AMINO-7-OXONONANOATE SYNTHASE"/>
    <property type="match status" value="1"/>
</dbReference>
<dbReference type="InterPro" id="IPR015421">
    <property type="entry name" value="PyrdxlP-dep_Trfase_major"/>
</dbReference>
<comment type="caution">
    <text evidence="6">The sequence shown here is derived from an EMBL/GenBank/DDBJ whole genome shotgun (WGS) entry which is preliminary data.</text>
</comment>
<accession>A0A2T3HKM5</accession>
<dbReference type="SUPFAM" id="SSF53383">
    <property type="entry name" value="PLP-dependent transferases"/>
    <property type="match status" value="1"/>
</dbReference>
<gene>
    <name evidence="6" type="ORF">C7T94_10150</name>
</gene>
<sequence length="375" mass="40386">MTDIQRFIESKLNSRREAGLLRQLKSGNPLYDFCSNDYLGFARNDAIYKRASALAPHFGPYLNGSGGSRLLSGNHAWTEETEATIASFHGFERALLFNSGYDANLGLLSSLLQRGDTVITDELIHASLIDGARLSLATRQRFAHNEPMALEARLRQARGNCYVVIESIYSMDGDTAPLADIAALCRRYGAGLIVDEAHAIGVLGKQGRGLVAELGLQEQVLACVYTYGKAMGTHGAAICGNNLLHDYLVNFARSFIYTTAAPPHAVTSIFAAYQELAAADYQARLRQKTTLFDQLCTEASLPNPGGGGAIRSLSCPGNKNAASAACAIQSAGFDVRAIRSPTVAAGSERLRICLHTFNTEAEITTLVNTLSNIFK</sequence>
<evidence type="ECO:0000259" key="5">
    <source>
        <dbReference type="Pfam" id="PF00155"/>
    </source>
</evidence>
<dbReference type="InterPro" id="IPR004839">
    <property type="entry name" value="Aminotransferase_I/II_large"/>
</dbReference>
<evidence type="ECO:0000313" key="6">
    <source>
        <dbReference type="EMBL" id="PST82980.1"/>
    </source>
</evidence>
<dbReference type="InterPro" id="IPR015424">
    <property type="entry name" value="PyrdxlP-dep_Trfase"/>
</dbReference>
<dbReference type="GO" id="GO:0016740">
    <property type="term" value="F:transferase activity"/>
    <property type="evidence" value="ECO:0007669"/>
    <property type="project" value="UniProtKB-KW"/>
</dbReference>
<dbReference type="EMBL" id="PYLS01000005">
    <property type="protein sequence ID" value="PST82980.1"/>
    <property type="molecule type" value="Genomic_DNA"/>
</dbReference>
<dbReference type="RefSeq" id="WP_107215240.1">
    <property type="nucleotide sequence ID" value="NZ_KZ686269.1"/>
</dbReference>
<evidence type="ECO:0000256" key="2">
    <source>
        <dbReference type="ARBA" id="ARBA00010008"/>
    </source>
</evidence>
<organism evidence="6 7">
    <name type="scientific">Pedobacter yulinensis</name>
    <dbReference type="NCBI Taxonomy" id="2126353"/>
    <lineage>
        <taxon>Bacteria</taxon>
        <taxon>Pseudomonadati</taxon>
        <taxon>Bacteroidota</taxon>
        <taxon>Sphingobacteriia</taxon>
        <taxon>Sphingobacteriales</taxon>
        <taxon>Sphingobacteriaceae</taxon>
        <taxon>Pedobacter</taxon>
    </lineage>
</organism>
<evidence type="ECO:0000256" key="1">
    <source>
        <dbReference type="ARBA" id="ARBA00001933"/>
    </source>
</evidence>
<dbReference type="OrthoDB" id="9807157at2"/>
<dbReference type="InterPro" id="IPR050087">
    <property type="entry name" value="AON_synthase_class-II"/>
</dbReference>
<evidence type="ECO:0000313" key="7">
    <source>
        <dbReference type="Proteomes" id="UP000240912"/>
    </source>
</evidence>
<dbReference type="InterPro" id="IPR015422">
    <property type="entry name" value="PyrdxlP-dep_Trfase_small"/>
</dbReference>
<dbReference type="AlphaFoldDB" id="A0A2T3HKM5"/>